<feature type="chain" id="PRO_5038934732" evidence="1">
    <location>
        <begin position="18"/>
        <end position="93"/>
    </location>
</feature>
<comment type="caution">
    <text evidence="2">The sequence shown here is derived from an EMBL/GenBank/DDBJ whole genome shotgun (WGS) entry which is preliminary data.</text>
</comment>
<name>A0A9D4QYU6_DREPO</name>
<accession>A0A9D4QYU6</accession>
<reference evidence="2" key="1">
    <citation type="journal article" date="2019" name="bioRxiv">
        <title>The Genome of the Zebra Mussel, Dreissena polymorpha: A Resource for Invasive Species Research.</title>
        <authorList>
            <person name="McCartney M.A."/>
            <person name="Auch B."/>
            <person name="Kono T."/>
            <person name="Mallez S."/>
            <person name="Zhang Y."/>
            <person name="Obille A."/>
            <person name="Becker A."/>
            <person name="Abrahante J.E."/>
            <person name="Garbe J."/>
            <person name="Badalamenti J.P."/>
            <person name="Herman A."/>
            <person name="Mangelson H."/>
            <person name="Liachko I."/>
            <person name="Sullivan S."/>
            <person name="Sone E.D."/>
            <person name="Koren S."/>
            <person name="Silverstein K.A.T."/>
            <person name="Beckman K.B."/>
            <person name="Gohl D.M."/>
        </authorList>
    </citation>
    <scope>NUCLEOTIDE SEQUENCE</scope>
    <source>
        <strain evidence="2">Duluth1</strain>
        <tissue evidence="2">Whole animal</tissue>
    </source>
</reference>
<dbReference type="EMBL" id="JAIWYP010000003">
    <property type="protein sequence ID" value="KAH3848716.1"/>
    <property type="molecule type" value="Genomic_DNA"/>
</dbReference>
<proteinExistence type="predicted"/>
<protein>
    <submittedName>
        <fullName evidence="2">Uncharacterized protein</fullName>
    </submittedName>
</protein>
<reference evidence="2" key="2">
    <citation type="submission" date="2020-11" db="EMBL/GenBank/DDBJ databases">
        <authorList>
            <person name="McCartney M.A."/>
            <person name="Auch B."/>
            <person name="Kono T."/>
            <person name="Mallez S."/>
            <person name="Becker A."/>
            <person name="Gohl D.M."/>
            <person name="Silverstein K.A.T."/>
            <person name="Koren S."/>
            <person name="Bechman K.B."/>
            <person name="Herman A."/>
            <person name="Abrahante J.E."/>
            <person name="Garbe J."/>
        </authorList>
    </citation>
    <scope>NUCLEOTIDE SEQUENCE</scope>
    <source>
        <strain evidence="2">Duluth1</strain>
        <tissue evidence="2">Whole animal</tissue>
    </source>
</reference>
<dbReference type="Proteomes" id="UP000828390">
    <property type="component" value="Unassembled WGS sequence"/>
</dbReference>
<organism evidence="2 3">
    <name type="scientific">Dreissena polymorpha</name>
    <name type="common">Zebra mussel</name>
    <name type="synonym">Mytilus polymorpha</name>
    <dbReference type="NCBI Taxonomy" id="45954"/>
    <lineage>
        <taxon>Eukaryota</taxon>
        <taxon>Metazoa</taxon>
        <taxon>Spiralia</taxon>
        <taxon>Lophotrochozoa</taxon>
        <taxon>Mollusca</taxon>
        <taxon>Bivalvia</taxon>
        <taxon>Autobranchia</taxon>
        <taxon>Heteroconchia</taxon>
        <taxon>Euheterodonta</taxon>
        <taxon>Imparidentia</taxon>
        <taxon>Neoheterodontei</taxon>
        <taxon>Myida</taxon>
        <taxon>Dreissenoidea</taxon>
        <taxon>Dreissenidae</taxon>
        <taxon>Dreissena</taxon>
    </lineage>
</organism>
<sequence>MIARVIILVMAITEVYTEQILVNHGIQFSDPKPIHFVKNNWAHTFEFKIPDYNFDTELVNEFLCVEMSAIVTIKNDAHHLKDLMVLKITRKPT</sequence>
<evidence type="ECO:0000256" key="1">
    <source>
        <dbReference type="SAM" id="SignalP"/>
    </source>
</evidence>
<evidence type="ECO:0000313" key="2">
    <source>
        <dbReference type="EMBL" id="KAH3848716.1"/>
    </source>
</evidence>
<gene>
    <name evidence="2" type="ORF">DPMN_091096</name>
</gene>
<feature type="signal peptide" evidence="1">
    <location>
        <begin position="1"/>
        <end position="17"/>
    </location>
</feature>
<evidence type="ECO:0000313" key="3">
    <source>
        <dbReference type="Proteomes" id="UP000828390"/>
    </source>
</evidence>
<dbReference type="AlphaFoldDB" id="A0A9D4QYU6"/>
<keyword evidence="1" id="KW-0732">Signal</keyword>
<keyword evidence="3" id="KW-1185">Reference proteome</keyword>